<dbReference type="Gene3D" id="3.20.20.80">
    <property type="entry name" value="Glycosidases"/>
    <property type="match status" value="1"/>
</dbReference>
<reference evidence="16" key="1">
    <citation type="journal article" date="2016" name="Sci. Rep.">
        <title>Molecular characterization of firefly nuptial gifts: a multi-omics approach sheds light on postcopulatory sexual selection.</title>
        <authorList>
            <person name="Al-Wathiqui N."/>
            <person name="Fallon T.R."/>
            <person name="South A."/>
            <person name="Weng J.K."/>
            <person name="Lewis S.M."/>
        </authorList>
    </citation>
    <scope>NUCLEOTIDE SEQUENCE</scope>
</reference>
<evidence type="ECO:0000256" key="1">
    <source>
        <dbReference type="ARBA" id="ARBA00004240"/>
    </source>
</evidence>
<keyword evidence="11" id="KW-1133">Transmembrane helix</keyword>
<dbReference type="Pfam" id="PF13802">
    <property type="entry name" value="Gal_mutarotas_2"/>
    <property type="match status" value="1"/>
</dbReference>
<feature type="domain" description="Glycoside hydrolase family 31 TIM barrel" evidence="13">
    <location>
        <begin position="301"/>
        <end position="627"/>
    </location>
</feature>
<accession>A0A1Y1KWX4</accession>
<feature type="domain" description="Glycoside hydrolase family 31 N-terminal" evidence="14">
    <location>
        <begin position="74"/>
        <end position="257"/>
    </location>
</feature>
<dbReference type="EMBL" id="GEZM01073481">
    <property type="protein sequence ID" value="JAV65068.1"/>
    <property type="molecule type" value="Transcribed_RNA"/>
</dbReference>
<dbReference type="GO" id="GO:0005975">
    <property type="term" value="P:carbohydrate metabolic process"/>
    <property type="evidence" value="ECO:0007669"/>
    <property type="project" value="InterPro"/>
</dbReference>
<keyword evidence="8 10" id="KW-0326">Glycosidase</keyword>
<dbReference type="GO" id="GO:0030246">
    <property type="term" value="F:carbohydrate binding"/>
    <property type="evidence" value="ECO:0007669"/>
    <property type="project" value="InterPro"/>
</dbReference>
<evidence type="ECO:0000256" key="7">
    <source>
        <dbReference type="ARBA" id="ARBA00023180"/>
    </source>
</evidence>
<dbReference type="CDD" id="cd14752">
    <property type="entry name" value="GH31_N"/>
    <property type="match status" value="1"/>
</dbReference>
<feature type="chain" id="PRO_5012937344" description="Glucosidase II subunit alpha" evidence="12">
    <location>
        <begin position="19"/>
        <end position="881"/>
    </location>
</feature>
<feature type="transmembrane region" description="Helical" evidence="11">
    <location>
        <begin position="860"/>
        <end position="879"/>
    </location>
</feature>
<dbReference type="AlphaFoldDB" id="A0A1Y1KWX4"/>
<feature type="domain" description="Glycosyl hydrolase family 31 C-terminal" evidence="15">
    <location>
        <begin position="635"/>
        <end position="725"/>
    </location>
</feature>
<comment type="subcellular location">
    <subcellularLocation>
        <location evidence="1">Endoplasmic reticulum</location>
    </subcellularLocation>
</comment>
<dbReference type="GO" id="GO:0090599">
    <property type="term" value="F:alpha-glucosidase activity"/>
    <property type="evidence" value="ECO:0007669"/>
    <property type="project" value="TreeGrafter"/>
</dbReference>
<evidence type="ECO:0000256" key="11">
    <source>
        <dbReference type="SAM" id="Phobius"/>
    </source>
</evidence>
<dbReference type="GO" id="GO:0006491">
    <property type="term" value="P:N-glycan processing"/>
    <property type="evidence" value="ECO:0007669"/>
    <property type="project" value="TreeGrafter"/>
</dbReference>
<dbReference type="Gene3D" id="2.60.40.1180">
    <property type="entry name" value="Golgi alpha-mannosidase II"/>
    <property type="match status" value="2"/>
</dbReference>
<dbReference type="Pfam" id="PF21365">
    <property type="entry name" value="Glyco_hydro_31_3rd"/>
    <property type="match status" value="1"/>
</dbReference>
<evidence type="ECO:0000256" key="6">
    <source>
        <dbReference type="ARBA" id="ARBA00022824"/>
    </source>
</evidence>
<organism evidence="16">
    <name type="scientific">Photinus pyralis</name>
    <name type="common">Common eastern firefly</name>
    <name type="synonym">Lampyris pyralis</name>
    <dbReference type="NCBI Taxonomy" id="7054"/>
    <lineage>
        <taxon>Eukaryota</taxon>
        <taxon>Metazoa</taxon>
        <taxon>Ecdysozoa</taxon>
        <taxon>Arthropoda</taxon>
        <taxon>Hexapoda</taxon>
        <taxon>Insecta</taxon>
        <taxon>Pterygota</taxon>
        <taxon>Neoptera</taxon>
        <taxon>Endopterygota</taxon>
        <taxon>Coleoptera</taxon>
        <taxon>Polyphaga</taxon>
        <taxon>Elateriformia</taxon>
        <taxon>Elateroidea</taxon>
        <taxon>Lampyridae</taxon>
        <taxon>Lampyrinae</taxon>
        <taxon>Photinus</taxon>
    </lineage>
</organism>
<feature type="signal peptide" evidence="12">
    <location>
        <begin position="1"/>
        <end position="18"/>
    </location>
</feature>
<evidence type="ECO:0000256" key="10">
    <source>
        <dbReference type="RuleBase" id="RU361185"/>
    </source>
</evidence>
<evidence type="ECO:0000256" key="3">
    <source>
        <dbReference type="ARBA" id="ARBA00007806"/>
    </source>
</evidence>
<evidence type="ECO:0000256" key="8">
    <source>
        <dbReference type="ARBA" id="ARBA00023295"/>
    </source>
</evidence>
<sequence>MRFTLVLLITFFVGLTYGNDSRWKDCQDTFCKRLRGSPGSTKVSYSVDLASLKLKEKKVVGVLKPSVTNATTLTLTISVLEDKICHISIDEEKAPTTPRYKAHDALVEGGKNFKIVEPKLSGNTGTATEASITYDDLKVTIYKSPMKFEFYKNDTLFSVVNANNRFVFETSGTETGVGLDISFKNVQRAYGLPEHADHLSLRTTVREEPYRHFNLDYGSYELESTQALYGAIGVLYAHGNKLSSGAFWLNAAQTWTDITNSPNQIDAYFMSESGVLDLFILPGPTLPQAVKQYSTLTGTASLPQYFTLGYHQSRYSYMNQDDVVDVVKNFDEKSLPIDVMWLDIDYTDEKKYFTWDPKRFSKPQELIDNLAKTNRKLVAIIDPHIKIDDNYFLHKEAKGKYYVRDSSGTKDFEGKCWPGMSSYLDFLNPKAREYYGNLYLTNHFENKNVHVWNDMNEPAVFERPNDENSMPLDATHYENRKHRDVHNIYGFYQTVGTKEGMMKRKDKVRPFILTRSHFAGTQRYAAVWTGDNVATWDYMKISFPMCLTEALAGISFCGADVGGFSGIPDDELYQRWYQAGAWLPFYRGHSAIDVPRREPYLYGDDVQGRIRAALHQRYIHIPMWYTLFYEHERAGEPVIRPITYHYPAESDAFDIEHEVLIGQNILAAPVMDKGVLHHKVYLPGGSGEVWYNIDDNYRPYNGTGYHLIPVNLNSMPVFYKAGSIISRKDAMKLTSIDTLKDPYTLYIVLNGNGYAEGKLYVDDGETFSYQDKKYYYVNFVFENNTLTAKALSNTTYADAAPITNLVIINPPHTIKQVKQINGTSAIDLNSSYNEKHDLLFVTNFTAKLQEGIDIKFTSSASILTLSIGAFIAVCISIVYNI</sequence>
<dbReference type="CDD" id="cd06603">
    <property type="entry name" value="GH31_GANC_GANAB_alpha"/>
    <property type="match status" value="1"/>
</dbReference>
<dbReference type="PANTHER" id="PTHR22762">
    <property type="entry name" value="ALPHA-GLUCOSIDASE"/>
    <property type="match status" value="1"/>
</dbReference>
<dbReference type="SUPFAM" id="SSF74650">
    <property type="entry name" value="Galactose mutarotase-like"/>
    <property type="match status" value="1"/>
</dbReference>
<comment type="similarity">
    <text evidence="3 10">Belongs to the glycosyl hydrolase 31 family.</text>
</comment>
<dbReference type="InterPro" id="IPR048395">
    <property type="entry name" value="Glyco_hydro_31_C"/>
</dbReference>
<evidence type="ECO:0000259" key="14">
    <source>
        <dbReference type="Pfam" id="PF13802"/>
    </source>
</evidence>
<dbReference type="Pfam" id="PF01055">
    <property type="entry name" value="Glyco_hydro_31_2nd"/>
    <property type="match status" value="1"/>
</dbReference>
<evidence type="ECO:0000313" key="16">
    <source>
        <dbReference type="EMBL" id="JAV65068.1"/>
    </source>
</evidence>
<evidence type="ECO:0000256" key="4">
    <source>
        <dbReference type="ARBA" id="ARBA00022729"/>
    </source>
</evidence>
<evidence type="ECO:0000256" key="5">
    <source>
        <dbReference type="ARBA" id="ARBA00022801"/>
    </source>
</evidence>
<dbReference type="GO" id="GO:0005783">
    <property type="term" value="C:endoplasmic reticulum"/>
    <property type="evidence" value="ECO:0007669"/>
    <property type="project" value="UniProtKB-SubCell"/>
</dbReference>
<keyword evidence="5 10" id="KW-0378">Hydrolase</keyword>
<protein>
    <recommendedName>
        <fullName evidence="9">Glucosidase II subunit alpha</fullName>
    </recommendedName>
</protein>
<comment type="pathway">
    <text evidence="2">Glycan metabolism; N-glycan metabolism.</text>
</comment>
<proteinExistence type="inferred from homology"/>
<keyword evidence="11" id="KW-0812">Transmembrane</keyword>
<name>A0A1Y1KWX4_PHOPY</name>
<keyword evidence="7" id="KW-0325">Glycoprotein</keyword>
<dbReference type="SUPFAM" id="SSF51445">
    <property type="entry name" value="(Trans)glycosidases"/>
    <property type="match status" value="1"/>
</dbReference>
<dbReference type="InterPro" id="IPR011013">
    <property type="entry name" value="Gal_mutarotase_sf_dom"/>
</dbReference>
<dbReference type="InterPro" id="IPR025887">
    <property type="entry name" value="Glyco_hydro_31_N_dom"/>
</dbReference>
<dbReference type="InterPro" id="IPR013780">
    <property type="entry name" value="Glyco_hydro_b"/>
</dbReference>
<dbReference type="SUPFAM" id="SSF51011">
    <property type="entry name" value="Glycosyl hydrolase domain"/>
    <property type="match status" value="1"/>
</dbReference>
<evidence type="ECO:0000259" key="15">
    <source>
        <dbReference type="Pfam" id="PF21365"/>
    </source>
</evidence>
<dbReference type="Gene3D" id="2.60.40.1760">
    <property type="entry name" value="glycosyl hydrolase (family 31)"/>
    <property type="match status" value="1"/>
</dbReference>
<keyword evidence="4 12" id="KW-0732">Signal</keyword>
<dbReference type="PANTHER" id="PTHR22762:SF54">
    <property type="entry name" value="BCDNA.GH04962"/>
    <property type="match status" value="1"/>
</dbReference>
<dbReference type="InterPro" id="IPR017853">
    <property type="entry name" value="GH"/>
</dbReference>
<evidence type="ECO:0000256" key="12">
    <source>
        <dbReference type="SAM" id="SignalP"/>
    </source>
</evidence>
<dbReference type="InterPro" id="IPR000322">
    <property type="entry name" value="Glyco_hydro_31_TIM"/>
</dbReference>
<keyword evidence="11" id="KW-0472">Membrane</keyword>
<evidence type="ECO:0000256" key="9">
    <source>
        <dbReference type="ARBA" id="ARBA00042895"/>
    </source>
</evidence>
<evidence type="ECO:0000256" key="2">
    <source>
        <dbReference type="ARBA" id="ARBA00004833"/>
    </source>
</evidence>
<evidence type="ECO:0000259" key="13">
    <source>
        <dbReference type="Pfam" id="PF01055"/>
    </source>
</evidence>
<keyword evidence="6" id="KW-0256">Endoplasmic reticulum</keyword>